<dbReference type="SUPFAM" id="SSF57850">
    <property type="entry name" value="RING/U-box"/>
    <property type="match status" value="1"/>
</dbReference>
<accession>A0A9P6YHH3</accession>
<evidence type="ECO:0000256" key="1">
    <source>
        <dbReference type="ARBA" id="ARBA00022723"/>
    </source>
</evidence>
<feature type="domain" description="Lon N-terminal" evidence="6">
    <location>
        <begin position="103"/>
        <end position="406"/>
    </location>
</feature>
<dbReference type="Gene3D" id="2.30.130.40">
    <property type="entry name" value="LON domain-like"/>
    <property type="match status" value="1"/>
</dbReference>
<dbReference type="InterPro" id="IPR013083">
    <property type="entry name" value="Znf_RING/FYVE/PHD"/>
</dbReference>
<organism evidence="7 8">
    <name type="scientific">Rhizopus oryzae</name>
    <name type="common">Mucormycosis agent</name>
    <name type="synonym">Rhizopus arrhizus var. delemar</name>
    <dbReference type="NCBI Taxonomy" id="64495"/>
    <lineage>
        <taxon>Eukaryota</taxon>
        <taxon>Fungi</taxon>
        <taxon>Fungi incertae sedis</taxon>
        <taxon>Mucoromycota</taxon>
        <taxon>Mucoromycotina</taxon>
        <taxon>Mucoromycetes</taxon>
        <taxon>Mucorales</taxon>
        <taxon>Mucorineae</taxon>
        <taxon>Rhizopodaceae</taxon>
        <taxon>Rhizopus</taxon>
    </lineage>
</organism>
<dbReference type="Pfam" id="PF02190">
    <property type="entry name" value="LON_substr_bdg"/>
    <property type="match status" value="1"/>
</dbReference>
<evidence type="ECO:0000313" key="7">
    <source>
        <dbReference type="EMBL" id="KAG1548059.1"/>
    </source>
</evidence>
<dbReference type="CDD" id="cd16514">
    <property type="entry name" value="RING-HC_LONFs_rpt2"/>
    <property type="match status" value="1"/>
</dbReference>
<evidence type="ECO:0000256" key="2">
    <source>
        <dbReference type="ARBA" id="ARBA00022771"/>
    </source>
</evidence>
<sequence length="432" mass="49778">MQNTLSTTDKVIPILSKLLSQALECAICCTRFTTPATTPCGHTFCKNCLVRSLDHQHACPFCRDALDSCPQPTELLIDIIQQLHTDDDDDESQDVFDVNLERDDRIPLLIGSLAFPDVDCALHIFEPRYRLMLRRVMQSNRHRFGLCLVRRKRSEGESPFYEYGTTLELKHVQTLPDGRSIVEAVGSHRFRVTKYELMDGYHTAEIERVDDLDREQQQMLEQQQILKSSASRAKFQQQQQKLPPHHPLIKSPIMADARQSWAQQAHPQITRINRAPWIQMHTRGLSVACPKPYKQDSLITRSTVTAITKQTNKANKQESTTDELMDELISFIQKLVHCKQSNPETQWLNALCNPPSLDRGSRDRIKIVWWVANMMPLSEEEKIPLLTLRTLRERVLLIMSWVSRFDQQWSFFLNTSKVRIPSSSVTTPCSIS</sequence>
<protein>
    <submittedName>
        <fullName evidence="7">Uncharacterized protein</fullName>
    </submittedName>
</protein>
<dbReference type="OrthoDB" id="264917at2759"/>
<proteinExistence type="predicted"/>
<dbReference type="PANTHER" id="PTHR23327:SF42">
    <property type="entry name" value="LON PEPTIDASE N-TERMINAL DOMAIN AND RING FINGER PROTEIN C14F5.10C"/>
    <property type="match status" value="1"/>
</dbReference>
<keyword evidence="3" id="KW-0862">Zinc</keyword>
<feature type="domain" description="RING-type" evidence="5">
    <location>
        <begin position="25"/>
        <end position="63"/>
    </location>
</feature>
<evidence type="ECO:0000313" key="8">
    <source>
        <dbReference type="Proteomes" id="UP000717996"/>
    </source>
</evidence>
<dbReference type="SUPFAM" id="SSF88697">
    <property type="entry name" value="PUA domain-like"/>
    <property type="match status" value="1"/>
</dbReference>
<dbReference type="AlphaFoldDB" id="A0A9P6YHH3"/>
<dbReference type="InterPro" id="IPR003111">
    <property type="entry name" value="Lon_prtase_N"/>
</dbReference>
<dbReference type="InterPro" id="IPR046336">
    <property type="entry name" value="Lon_prtase_N_sf"/>
</dbReference>
<dbReference type="PROSITE" id="PS00518">
    <property type="entry name" value="ZF_RING_1"/>
    <property type="match status" value="1"/>
</dbReference>
<keyword evidence="2 4" id="KW-0863">Zinc-finger</keyword>
<dbReference type="InterPro" id="IPR017907">
    <property type="entry name" value="Znf_RING_CS"/>
</dbReference>
<dbReference type="PANTHER" id="PTHR23327">
    <property type="entry name" value="RING FINGER PROTEIN 127"/>
    <property type="match status" value="1"/>
</dbReference>
<evidence type="ECO:0000256" key="3">
    <source>
        <dbReference type="ARBA" id="ARBA00022833"/>
    </source>
</evidence>
<dbReference type="Gene3D" id="3.30.40.10">
    <property type="entry name" value="Zinc/RING finger domain, C3HC4 (zinc finger)"/>
    <property type="match status" value="1"/>
</dbReference>
<name>A0A9P6YHH3_RHIOR</name>
<dbReference type="Pfam" id="PF13923">
    <property type="entry name" value="zf-C3HC4_2"/>
    <property type="match status" value="1"/>
</dbReference>
<evidence type="ECO:0000259" key="5">
    <source>
        <dbReference type="PROSITE" id="PS50089"/>
    </source>
</evidence>
<keyword evidence="1" id="KW-0479">Metal-binding</keyword>
<dbReference type="InterPro" id="IPR001841">
    <property type="entry name" value="Znf_RING"/>
</dbReference>
<dbReference type="GO" id="GO:0008270">
    <property type="term" value="F:zinc ion binding"/>
    <property type="evidence" value="ECO:0007669"/>
    <property type="project" value="UniProtKB-KW"/>
</dbReference>
<dbReference type="EMBL" id="JAANIT010000404">
    <property type="protein sequence ID" value="KAG1548059.1"/>
    <property type="molecule type" value="Genomic_DNA"/>
</dbReference>
<dbReference type="PROSITE" id="PS50089">
    <property type="entry name" value="ZF_RING_2"/>
    <property type="match status" value="1"/>
</dbReference>
<dbReference type="Proteomes" id="UP000717996">
    <property type="component" value="Unassembled WGS sequence"/>
</dbReference>
<dbReference type="SMART" id="SM00184">
    <property type="entry name" value="RING"/>
    <property type="match status" value="1"/>
</dbReference>
<reference evidence="7" key="1">
    <citation type="journal article" date="2020" name="Microb. Genom.">
        <title>Genetic diversity of clinical and environmental Mucorales isolates obtained from an investigation of mucormycosis cases among solid organ transplant recipients.</title>
        <authorList>
            <person name="Nguyen M.H."/>
            <person name="Kaul D."/>
            <person name="Muto C."/>
            <person name="Cheng S.J."/>
            <person name="Richter R.A."/>
            <person name="Bruno V.M."/>
            <person name="Liu G."/>
            <person name="Beyhan S."/>
            <person name="Sundermann A.J."/>
            <person name="Mounaud S."/>
            <person name="Pasculle A.W."/>
            <person name="Nierman W.C."/>
            <person name="Driscoll E."/>
            <person name="Cumbie R."/>
            <person name="Clancy C.J."/>
            <person name="Dupont C.L."/>
        </authorList>
    </citation>
    <scope>NUCLEOTIDE SEQUENCE</scope>
    <source>
        <strain evidence="7">GL16</strain>
    </source>
</reference>
<gene>
    <name evidence="7" type="ORF">G6F51_003890</name>
</gene>
<evidence type="ECO:0000256" key="4">
    <source>
        <dbReference type="PROSITE-ProRule" id="PRU00175"/>
    </source>
</evidence>
<dbReference type="PROSITE" id="PS51787">
    <property type="entry name" value="LON_N"/>
    <property type="match status" value="1"/>
</dbReference>
<dbReference type="GO" id="GO:0061630">
    <property type="term" value="F:ubiquitin protein ligase activity"/>
    <property type="evidence" value="ECO:0007669"/>
    <property type="project" value="TreeGrafter"/>
</dbReference>
<comment type="caution">
    <text evidence="7">The sequence shown here is derived from an EMBL/GenBank/DDBJ whole genome shotgun (WGS) entry which is preliminary data.</text>
</comment>
<evidence type="ECO:0000259" key="6">
    <source>
        <dbReference type="PROSITE" id="PS51787"/>
    </source>
</evidence>
<dbReference type="SMART" id="SM00464">
    <property type="entry name" value="LON"/>
    <property type="match status" value="1"/>
</dbReference>
<dbReference type="InterPro" id="IPR015947">
    <property type="entry name" value="PUA-like_sf"/>
</dbReference>